<reference evidence="2" key="1">
    <citation type="journal article" date="2020" name="Genome Biol.">
        <title>Gamete binning: chromosome-level and haplotype-resolved genome assembly enabled by high-throughput single-cell sequencing of gamete genomes.</title>
        <authorList>
            <person name="Campoy J.A."/>
            <person name="Sun H."/>
            <person name="Goel M."/>
            <person name="Jiao W.-B."/>
            <person name="Folz-Donahue K."/>
            <person name="Wang N."/>
            <person name="Rubio M."/>
            <person name="Liu C."/>
            <person name="Kukat C."/>
            <person name="Ruiz D."/>
            <person name="Huettel B."/>
            <person name="Schneeberger K."/>
        </authorList>
    </citation>
    <scope>NUCLEOTIDE SEQUENCE [LARGE SCALE GENOMIC DNA]</scope>
    <source>
        <strain evidence="2">cv. Rojo Pasion</strain>
    </source>
</reference>
<dbReference type="EMBL" id="CAEKKB010000004">
    <property type="protein sequence ID" value="CAB4306801.1"/>
    <property type="molecule type" value="Genomic_DNA"/>
</dbReference>
<dbReference type="Proteomes" id="UP000507245">
    <property type="component" value="Unassembled WGS sequence"/>
</dbReference>
<sequence length="92" mass="11230">MVSFITVKRKMSSIGLRVSGTWHQKPLPRWMKLQWRWKDEKVKALTRYSRKMWNDIKKKRMHTYKLGLNEVSDLKMKDYMFILDYKPMSSST</sequence>
<evidence type="ECO:0000313" key="2">
    <source>
        <dbReference type="Proteomes" id="UP000507245"/>
    </source>
</evidence>
<name>A0A6J5X226_PRUAR</name>
<protein>
    <submittedName>
        <fullName evidence="1">Uncharacterized protein</fullName>
    </submittedName>
</protein>
<gene>
    <name evidence="1" type="ORF">ORAREDHAP_LOCUS25101</name>
</gene>
<accession>A0A6J5X226</accession>
<keyword evidence="2" id="KW-1185">Reference proteome</keyword>
<dbReference type="AlphaFoldDB" id="A0A6J5X226"/>
<proteinExistence type="predicted"/>
<evidence type="ECO:0000313" key="1">
    <source>
        <dbReference type="EMBL" id="CAB4306801.1"/>
    </source>
</evidence>
<organism evidence="1 2">
    <name type="scientific">Prunus armeniaca</name>
    <name type="common">Apricot</name>
    <name type="synonym">Armeniaca vulgaris</name>
    <dbReference type="NCBI Taxonomy" id="36596"/>
    <lineage>
        <taxon>Eukaryota</taxon>
        <taxon>Viridiplantae</taxon>
        <taxon>Streptophyta</taxon>
        <taxon>Embryophyta</taxon>
        <taxon>Tracheophyta</taxon>
        <taxon>Spermatophyta</taxon>
        <taxon>Magnoliopsida</taxon>
        <taxon>eudicotyledons</taxon>
        <taxon>Gunneridae</taxon>
        <taxon>Pentapetalae</taxon>
        <taxon>rosids</taxon>
        <taxon>fabids</taxon>
        <taxon>Rosales</taxon>
        <taxon>Rosaceae</taxon>
        <taxon>Amygdaloideae</taxon>
        <taxon>Amygdaleae</taxon>
        <taxon>Prunus</taxon>
    </lineage>
</organism>